<keyword evidence="3 6" id="KW-0812">Transmembrane</keyword>
<dbReference type="PANTHER" id="PTHR35007:SF2">
    <property type="entry name" value="PILUS ASSEMBLE PROTEIN"/>
    <property type="match status" value="1"/>
</dbReference>
<dbReference type="Pfam" id="PF00482">
    <property type="entry name" value="T2SSF"/>
    <property type="match status" value="1"/>
</dbReference>
<feature type="transmembrane region" description="Helical" evidence="6">
    <location>
        <begin position="118"/>
        <end position="137"/>
    </location>
</feature>
<name>A0ABX8MD90_9PSED</name>
<feature type="domain" description="Type II secretion system protein GspF" evidence="7">
    <location>
        <begin position="158"/>
        <end position="283"/>
    </location>
</feature>
<proteinExistence type="predicted"/>
<dbReference type="EMBL" id="CP077073">
    <property type="protein sequence ID" value="QXH36390.1"/>
    <property type="molecule type" value="Genomic_DNA"/>
</dbReference>
<dbReference type="Proteomes" id="UP001047646">
    <property type="component" value="Chromosome"/>
</dbReference>
<accession>A0ABX8MD90</accession>
<evidence type="ECO:0000256" key="5">
    <source>
        <dbReference type="ARBA" id="ARBA00023136"/>
    </source>
</evidence>
<comment type="subcellular location">
    <subcellularLocation>
        <location evidence="1">Cell membrane</location>
        <topology evidence="1">Multi-pass membrane protein</topology>
    </subcellularLocation>
</comment>
<organism evidence="8 9">
    <name type="scientific">Pseudomonas muyukensis</name>
    <dbReference type="NCBI Taxonomy" id="2842357"/>
    <lineage>
        <taxon>Bacteria</taxon>
        <taxon>Pseudomonadati</taxon>
        <taxon>Pseudomonadota</taxon>
        <taxon>Gammaproteobacteria</taxon>
        <taxon>Pseudomonadales</taxon>
        <taxon>Pseudomonadaceae</taxon>
        <taxon>Pseudomonas</taxon>
    </lineage>
</organism>
<feature type="transmembrane region" description="Helical" evidence="6">
    <location>
        <begin position="86"/>
        <end position="106"/>
    </location>
</feature>
<evidence type="ECO:0000256" key="4">
    <source>
        <dbReference type="ARBA" id="ARBA00022989"/>
    </source>
</evidence>
<evidence type="ECO:0000256" key="2">
    <source>
        <dbReference type="ARBA" id="ARBA00022475"/>
    </source>
</evidence>
<evidence type="ECO:0000256" key="3">
    <source>
        <dbReference type="ARBA" id="ARBA00022692"/>
    </source>
</evidence>
<gene>
    <name evidence="8" type="ORF">KSS95_06025</name>
</gene>
<dbReference type="PANTHER" id="PTHR35007">
    <property type="entry name" value="INTEGRAL MEMBRANE PROTEIN-RELATED"/>
    <property type="match status" value="1"/>
</dbReference>
<dbReference type="RefSeq" id="WP_217852512.1">
    <property type="nucleotide sequence ID" value="NZ_CP077073.1"/>
</dbReference>
<evidence type="ECO:0000256" key="1">
    <source>
        <dbReference type="ARBA" id="ARBA00004651"/>
    </source>
</evidence>
<reference evidence="8" key="1">
    <citation type="journal article" date="2021" name="Microorganisms">
        <title>The Ever-Expanding Pseudomonas Genus: Description of 43 New Species and Partition of the Pseudomonas putida Group.</title>
        <authorList>
            <person name="Girard L."/>
            <person name="Lood C."/>
            <person name="Hofte M."/>
            <person name="Vandamme P."/>
            <person name="Rokni-Zadeh H."/>
            <person name="van Noort V."/>
            <person name="Lavigne R."/>
            <person name="De Mot R."/>
        </authorList>
    </citation>
    <scope>NUCLEOTIDE SEQUENCE</scope>
    <source>
        <strain evidence="8">COW39</strain>
    </source>
</reference>
<dbReference type="InterPro" id="IPR018076">
    <property type="entry name" value="T2SS_GspF_dom"/>
</dbReference>
<keyword evidence="9" id="KW-1185">Reference proteome</keyword>
<evidence type="ECO:0000259" key="7">
    <source>
        <dbReference type="Pfam" id="PF00482"/>
    </source>
</evidence>
<feature type="transmembrane region" description="Helical" evidence="6">
    <location>
        <begin position="269"/>
        <end position="292"/>
    </location>
</feature>
<evidence type="ECO:0000313" key="9">
    <source>
        <dbReference type="Proteomes" id="UP001047646"/>
    </source>
</evidence>
<keyword evidence="4 6" id="KW-1133">Transmembrane helix</keyword>
<protein>
    <submittedName>
        <fullName evidence="8">Type II secretion system F family protein</fullName>
    </submittedName>
</protein>
<evidence type="ECO:0000313" key="8">
    <source>
        <dbReference type="EMBL" id="QXH36390.1"/>
    </source>
</evidence>
<keyword evidence="2" id="KW-1003">Cell membrane</keyword>
<evidence type="ECO:0000256" key="6">
    <source>
        <dbReference type="SAM" id="Phobius"/>
    </source>
</evidence>
<keyword evidence="5 6" id="KW-0472">Membrane</keyword>
<feature type="transmembrane region" description="Helical" evidence="6">
    <location>
        <begin position="6"/>
        <end position="24"/>
    </location>
</feature>
<sequence length="297" mass="32439">MNGALLLCALCLFAGFALLGWQVARQMQARQRVLRRLQGRLGRDERLGDWLQWLGSSPLGRRLQRLDGETQALLDRLGWRRSRQRALFAAVQLGLPLLAVGVVLLLAHGMPGDSRGHWGVLVLCGLGAGYLLPKRLLVVAAARRQRQIAEEVSLLIPLLRILFETGLAVEQALRVLAQEGRSLVPNISDELRLVLQRVDSGLALGPELEKCARLLAVDALIDTCVILQQLLVQGSGSMKSLLALKELLDDRRLTGLQERVSKMSAKMSAVMMVFLFPALLIVLAGPGFSALARALGS</sequence>